<sequence>MHFIKYDYMVDHYEGTSVFQDLKQLVGDHDYFIVTSNGDMHFQMNGFDEQRLFEVEGNFDNNQNPMPMIQKQQAKFNAFVQNYRSQNLVVLELGIGADNQLIKAPLMRLVAQNVCYHYITLNLAHEIRIPTTIAQRSIGLVGSIDDNFKELFKND</sequence>
<organism evidence="1 2">
    <name type="scientific">Latilactobacillus graminis DSM 20719</name>
    <dbReference type="NCBI Taxonomy" id="1423752"/>
    <lineage>
        <taxon>Bacteria</taxon>
        <taxon>Bacillati</taxon>
        <taxon>Bacillota</taxon>
        <taxon>Bacilli</taxon>
        <taxon>Lactobacillales</taxon>
        <taxon>Lactobacillaceae</taxon>
        <taxon>Latilactobacillus</taxon>
    </lineage>
</organism>
<dbReference type="RefSeq" id="WP_226789476.1">
    <property type="nucleotide sequence ID" value="NZ_AYZB01000058.1"/>
</dbReference>
<evidence type="ECO:0000313" key="1">
    <source>
        <dbReference type="EMBL" id="KRM20990.1"/>
    </source>
</evidence>
<dbReference type="InterPro" id="IPR029035">
    <property type="entry name" value="DHS-like_NAD/FAD-binding_dom"/>
</dbReference>
<dbReference type="Proteomes" id="UP000050823">
    <property type="component" value="Unassembled WGS sequence"/>
</dbReference>
<proteinExistence type="predicted"/>
<dbReference type="AlphaFoldDB" id="A0AA89HZR2"/>
<reference evidence="1 2" key="1">
    <citation type="journal article" date="2015" name="Genome Announc.">
        <title>Expanding the biotechnology potential of lactobacilli through comparative genomics of 213 strains and associated genera.</title>
        <authorList>
            <person name="Sun Z."/>
            <person name="Harris H.M."/>
            <person name="McCann A."/>
            <person name="Guo C."/>
            <person name="Argimon S."/>
            <person name="Zhang W."/>
            <person name="Yang X."/>
            <person name="Jeffery I.B."/>
            <person name="Cooney J.C."/>
            <person name="Kagawa T.F."/>
            <person name="Liu W."/>
            <person name="Song Y."/>
            <person name="Salvetti E."/>
            <person name="Wrobel A."/>
            <person name="Rasinkangas P."/>
            <person name="Parkhill J."/>
            <person name="Rea M.C."/>
            <person name="O'Sullivan O."/>
            <person name="Ritari J."/>
            <person name="Douillard F.P."/>
            <person name="Paul Ross R."/>
            <person name="Yang R."/>
            <person name="Briner A.E."/>
            <person name="Felis G.E."/>
            <person name="de Vos W.M."/>
            <person name="Barrangou R."/>
            <person name="Klaenhammer T.R."/>
            <person name="Caufield P.W."/>
            <person name="Cui Y."/>
            <person name="Zhang H."/>
            <person name="O'Toole P.W."/>
        </authorList>
    </citation>
    <scope>NUCLEOTIDE SEQUENCE [LARGE SCALE GENOMIC DNA]</scope>
    <source>
        <strain evidence="1 2">DSM 20719</strain>
    </source>
</reference>
<accession>A0AA89HZR2</accession>
<comment type="caution">
    <text evidence="1">The sequence shown here is derived from an EMBL/GenBank/DDBJ whole genome shotgun (WGS) entry which is preliminary data.</text>
</comment>
<protein>
    <submittedName>
        <fullName evidence="1">SIR2 family protein</fullName>
    </submittedName>
</protein>
<evidence type="ECO:0000313" key="2">
    <source>
        <dbReference type="Proteomes" id="UP000050823"/>
    </source>
</evidence>
<name>A0AA89HZR2_9LACO</name>
<gene>
    <name evidence="1" type="ORF">FC90_GL001522</name>
</gene>
<dbReference type="EMBL" id="AYZB01000058">
    <property type="protein sequence ID" value="KRM20990.1"/>
    <property type="molecule type" value="Genomic_DNA"/>
</dbReference>
<dbReference type="SUPFAM" id="SSF52467">
    <property type="entry name" value="DHS-like NAD/FAD-binding domain"/>
    <property type="match status" value="1"/>
</dbReference>